<dbReference type="GO" id="GO:0004534">
    <property type="term" value="F:5'-3' RNA exonuclease activity"/>
    <property type="evidence" value="ECO:0007669"/>
    <property type="project" value="TreeGrafter"/>
</dbReference>
<keyword evidence="6 8" id="KW-0269">Exonuclease</keyword>
<dbReference type="InterPro" id="IPR017151">
    <property type="entry name" value="Xrn2/3/4"/>
</dbReference>
<organism evidence="11 12">
    <name type="scientific">Paramecium primaurelia</name>
    <dbReference type="NCBI Taxonomy" id="5886"/>
    <lineage>
        <taxon>Eukaryota</taxon>
        <taxon>Sar</taxon>
        <taxon>Alveolata</taxon>
        <taxon>Ciliophora</taxon>
        <taxon>Intramacronucleata</taxon>
        <taxon>Oligohymenophorea</taxon>
        <taxon>Peniculida</taxon>
        <taxon>Parameciidae</taxon>
        <taxon>Paramecium</taxon>
    </lineage>
</organism>
<comment type="subcellular location">
    <subcellularLocation>
        <location evidence="1">Nucleus</location>
    </subcellularLocation>
</comment>
<keyword evidence="3 8" id="KW-0507">mRNA processing</keyword>
<evidence type="ECO:0000256" key="3">
    <source>
        <dbReference type="ARBA" id="ARBA00022664"/>
    </source>
</evidence>
<keyword evidence="7" id="KW-0539">Nucleus</keyword>
<dbReference type="GO" id="GO:0003723">
    <property type="term" value="F:RNA binding"/>
    <property type="evidence" value="ECO:0007669"/>
    <property type="project" value="TreeGrafter"/>
</dbReference>
<dbReference type="PANTHER" id="PTHR12341">
    <property type="entry name" value="5'-&gt;3' EXORIBONUCLEASE"/>
    <property type="match status" value="1"/>
</dbReference>
<evidence type="ECO:0000256" key="4">
    <source>
        <dbReference type="ARBA" id="ARBA00022722"/>
    </source>
</evidence>
<evidence type="ECO:0000256" key="5">
    <source>
        <dbReference type="ARBA" id="ARBA00022801"/>
    </source>
</evidence>
<feature type="domain" description="Xrn1 helical" evidence="10">
    <location>
        <begin position="326"/>
        <end position="668"/>
    </location>
</feature>
<dbReference type="InterPro" id="IPR041412">
    <property type="entry name" value="Xrn1_helical"/>
</dbReference>
<dbReference type="PIRSF" id="PIRSF037239">
    <property type="entry name" value="Exonuclease_Xrn2"/>
    <property type="match status" value="1"/>
</dbReference>
<protein>
    <recommendedName>
        <fullName evidence="8">5'-3' exoribonuclease</fullName>
        <ecNumber evidence="8">3.1.13.-</ecNumber>
    </recommendedName>
</protein>
<dbReference type="PANTHER" id="PTHR12341:SF41">
    <property type="entry name" value="5'-3' EXORIBONUCLEASE 2"/>
    <property type="match status" value="1"/>
</dbReference>
<proteinExistence type="inferred from homology"/>
<evidence type="ECO:0000313" key="11">
    <source>
        <dbReference type="EMBL" id="CAD8054006.1"/>
    </source>
</evidence>
<gene>
    <name evidence="11" type="ORF">PPRIM_AZ9-3.1.T0210250</name>
</gene>
<dbReference type="InterPro" id="IPR027073">
    <property type="entry name" value="5_3_exoribonuclease"/>
</dbReference>
<name>A0A8S1KLU3_PARPR</name>
<dbReference type="GO" id="GO:0000956">
    <property type="term" value="P:nuclear-transcribed mRNA catabolic process"/>
    <property type="evidence" value="ECO:0007669"/>
    <property type="project" value="TreeGrafter"/>
</dbReference>
<sequence length="783" mass="91757">MGVPAFFRWLCARNPKALLEVLENSDESILSNNPDIDNLYLDMNGIIHPCSHPEQGGIPIPVTYDDMFVNVFHYIDRLVDIVRPKELIYMAIDGVAPRAKLNQQRSRRFRAAQESIRIQKEKERLRDYWKTQGLNSDALNTYIEKNFDSNQITPGTEFMQKLNIALQYYIYDRMNNNPLFRNILIIFNDSSIPGEGEHKILQFVRDQRKQMNYKTVRHCLYGADADLIMLGLSTHEPYFYVIRETIMANDDKQCSICQQKGHFFTDCKKREKVIDDLNGEIKQYNQIQQQQKNKVIQVDFQILQLNIVREFLYFETRDLQTSLKGQYDLERIIDDFVFMCFLVGNDFLPHIPCLKITEGGIDCLLIIYKTILSQIGDYLTNCGELNLQQMNQFLFHVGLIEDELIKGQEKKKEIVKNRRERNAEMKEQKVVMPPEFSIVDTSKEVLLKFKSALKEKLTEINQQEIDQAQSAKSSQELKKWKAVSYKQRYYQEKFGIKPSQFIEFQHRIKISYLEALAWTLKYYYQGCVDWGWFYPYHYAPFAQDLINLDQCIFEFQINTPFKPYQQLLAVLPPQSAQFLPRPYQQLMLETSSPIADFYPTDFVVDLKGKKFAWLGEVVLPFVDADRLIKASNIGITLSKLEQERDRLGQTLIFSAKKHEIFNFQVCHIQVQVEWLPRFPIGSEIKSPIPTMGNILNNQIISGALLKTVMESDPSFIQNQIRKGTIMPPEFLDEYYMNQCEQNKRSFGGEAVRRIIYSILGVKQVRRLDRSQEDFDQIKKQTKL</sequence>
<dbReference type="AlphaFoldDB" id="A0A8S1KLU3"/>
<evidence type="ECO:0000256" key="1">
    <source>
        <dbReference type="ARBA" id="ARBA00004123"/>
    </source>
</evidence>
<comment type="function">
    <text evidence="8">Possesses 5'-&gt;3' exoribonuclease activity. May promote termination of transcription by RNA polymerase II.</text>
</comment>
<dbReference type="Proteomes" id="UP000688137">
    <property type="component" value="Unassembled WGS sequence"/>
</dbReference>
<dbReference type="Pfam" id="PF17846">
    <property type="entry name" value="XRN_M"/>
    <property type="match status" value="1"/>
</dbReference>
<dbReference type="EC" id="3.1.13.-" evidence="8"/>
<evidence type="ECO:0000313" key="12">
    <source>
        <dbReference type="Proteomes" id="UP000688137"/>
    </source>
</evidence>
<keyword evidence="12" id="KW-1185">Reference proteome</keyword>
<evidence type="ECO:0000256" key="2">
    <source>
        <dbReference type="ARBA" id="ARBA00006994"/>
    </source>
</evidence>
<dbReference type="InterPro" id="IPR004859">
    <property type="entry name" value="Xrn1_N"/>
</dbReference>
<reference evidence="11" key="1">
    <citation type="submission" date="2021-01" db="EMBL/GenBank/DDBJ databases">
        <authorList>
            <consortium name="Genoscope - CEA"/>
            <person name="William W."/>
        </authorList>
    </citation>
    <scope>NUCLEOTIDE SEQUENCE</scope>
</reference>
<evidence type="ECO:0000259" key="10">
    <source>
        <dbReference type="Pfam" id="PF17846"/>
    </source>
</evidence>
<dbReference type="GO" id="GO:0005634">
    <property type="term" value="C:nucleus"/>
    <property type="evidence" value="ECO:0007669"/>
    <property type="project" value="TreeGrafter"/>
</dbReference>
<accession>A0A8S1KLU3</accession>
<evidence type="ECO:0000256" key="8">
    <source>
        <dbReference type="PIRNR" id="PIRNR037239"/>
    </source>
</evidence>
<keyword evidence="5 8" id="KW-0378">Hydrolase</keyword>
<feature type="domain" description="Xrn1 N-terminal" evidence="9">
    <location>
        <begin position="1"/>
        <end position="244"/>
    </location>
</feature>
<keyword evidence="4 8" id="KW-0540">Nuclease</keyword>
<dbReference type="EMBL" id="CAJJDM010000019">
    <property type="protein sequence ID" value="CAD8054006.1"/>
    <property type="molecule type" value="Genomic_DNA"/>
</dbReference>
<evidence type="ECO:0000256" key="6">
    <source>
        <dbReference type="ARBA" id="ARBA00022839"/>
    </source>
</evidence>
<dbReference type="CDD" id="cd18673">
    <property type="entry name" value="PIN_XRN1-2-like"/>
    <property type="match status" value="1"/>
</dbReference>
<dbReference type="Pfam" id="PF03159">
    <property type="entry name" value="XRN_N"/>
    <property type="match status" value="1"/>
</dbReference>
<comment type="similarity">
    <text evidence="2 8">Belongs to the 5'-3' exonuclease family. XRN2/RAT1 subfamily.</text>
</comment>
<evidence type="ECO:0000259" key="9">
    <source>
        <dbReference type="Pfam" id="PF03159"/>
    </source>
</evidence>
<evidence type="ECO:0000256" key="7">
    <source>
        <dbReference type="ARBA" id="ARBA00023242"/>
    </source>
</evidence>
<comment type="caution">
    <text evidence="11">The sequence shown here is derived from an EMBL/GenBank/DDBJ whole genome shotgun (WGS) entry which is preliminary data.</text>
</comment>
<dbReference type="OMA" id="ITHDMVV"/>